<dbReference type="AlphaFoldDB" id="A0A6A5YPZ5"/>
<dbReference type="InterPro" id="IPR017850">
    <property type="entry name" value="Alkaline_phosphatase_core_sf"/>
</dbReference>
<keyword evidence="4" id="KW-0337">GPI-anchor biosynthesis</keyword>
<evidence type="ECO:0000256" key="11">
    <source>
        <dbReference type="SAM" id="Phobius"/>
    </source>
</evidence>
<keyword evidence="7" id="KW-0256">Endoplasmic reticulum</keyword>
<feature type="transmembrane region" description="Helical" evidence="11">
    <location>
        <begin position="564"/>
        <end position="581"/>
    </location>
</feature>
<feature type="transmembrane region" description="Helical" evidence="11">
    <location>
        <begin position="494"/>
        <end position="514"/>
    </location>
</feature>
<organism evidence="12 13">
    <name type="scientific">Lophiotrema nucula</name>
    <dbReference type="NCBI Taxonomy" id="690887"/>
    <lineage>
        <taxon>Eukaryota</taxon>
        <taxon>Fungi</taxon>
        <taxon>Dikarya</taxon>
        <taxon>Ascomycota</taxon>
        <taxon>Pezizomycotina</taxon>
        <taxon>Dothideomycetes</taxon>
        <taxon>Pleosporomycetidae</taxon>
        <taxon>Pleosporales</taxon>
        <taxon>Lophiotremataceae</taxon>
        <taxon>Lophiotrema</taxon>
    </lineage>
</organism>
<keyword evidence="10" id="KW-0325">Glycoprotein</keyword>
<protein>
    <submittedName>
        <fullName evidence="12">Uncharacterized protein</fullName>
    </submittedName>
</protein>
<dbReference type="GO" id="GO:0006506">
    <property type="term" value="P:GPI anchor biosynthetic process"/>
    <property type="evidence" value="ECO:0007669"/>
    <property type="project" value="UniProtKB-UniPathway"/>
</dbReference>
<evidence type="ECO:0000256" key="9">
    <source>
        <dbReference type="ARBA" id="ARBA00023136"/>
    </source>
</evidence>
<comment type="pathway">
    <text evidence="2">Glycolipid biosynthesis; glycosylphosphatidylinositol-anchor biosynthesis.</text>
</comment>
<dbReference type="PANTHER" id="PTHR23071">
    <property type="entry name" value="PHOSPHATIDYLINOSITOL GLYCAN"/>
    <property type="match status" value="1"/>
</dbReference>
<evidence type="ECO:0000256" key="6">
    <source>
        <dbReference type="ARBA" id="ARBA00022692"/>
    </source>
</evidence>
<dbReference type="SUPFAM" id="SSF53649">
    <property type="entry name" value="Alkaline phosphatase-like"/>
    <property type="match status" value="1"/>
</dbReference>
<feature type="non-terminal residue" evidence="12">
    <location>
        <position position="1"/>
    </location>
</feature>
<feature type="transmembrane region" description="Helical" evidence="11">
    <location>
        <begin position="927"/>
        <end position="948"/>
    </location>
</feature>
<accession>A0A6A5YPZ5</accession>
<dbReference type="InterPro" id="IPR037675">
    <property type="entry name" value="PIG-O_N"/>
</dbReference>
<feature type="transmembrane region" description="Helical" evidence="11">
    <location>
        <begin position="805"/>
        <end position="822"/>
    </location>
</feature>
<feature type="transmembrane region" description="Helical" evidence="11">
    <location>
        <begin position="778"/>
        <end position="798"/>
    </location>
</feature>
<dbReference type="InterPro" id="IPR039524">
    <property type="entry name" value="PIGO/GPI13"/>
</dbReference>
<evidence type="ECO:0000256" key="2">
    <source>
        <dbReference type="ARBA" id="ARBA00004687"/>
    </source>
</evidence>
<proteinExistence type="inferred from homology"/>
<feature type="transmembrane region" description="Helical" evidence="11">
    <location>
        <begin position="849"/>
        <end position="869"/>
    </location>
</feature>
<comment type="similarity">
    <text evidence="3">Belongs to the PIGG/PIGN/PIGO family. PIGO subfamily.</text>
</comment>
<evidence type="ECO:0000256" key="8">
    <source>
        <dbReference type="ARBA" id="ARBA00022989"/>
    </source>
</evidence>
<keyword evidence="13" id="KW-1185">Reference proteome</keyword>
<evidence type="ECO:0000256" key="5">
    <source>
        <dbReference type="ARBA" id="ARBA00022679"/>
    </source>
</evidence>
<feature type="transmembrane region" description="Helical" evidence="11">
    <location>
        <begin position="434"/>
        <end position="453"/>
    </location>
</feature>
<feature type="transmembrane region" description="Helical" evidence="11">
    <location>
        <begin position="535"/>
        <end position="558"/>
    </location>
</feature>
<evidence type="ECO:0000256" key="7">
    <source>
        <dbReference type="ARBA" id="ARBA00022824"/>
    </source>
</evidence>
<dbReference type="Pfam" id="PF01663">
    <property type="entry name" value="Phosphodiest"/>
    <property type="match status" value="1"/>
</dbReference>
<dbReference type="CDD" id="cd16023">
    <property type="entry name" value="GPI_EPT_3"/>
    <property type="match status" value="1"/>
</dbReference>
<dbReference type="OrthoDB" id="272139at2759"/>
<dbReference type="PANTHER" id="PTHR23071:SF1">
    <property type="entry name" value="GPI ETHANOLAMINE PHOSPHATE TRANSFERASE 3"/>
    <property type="match status" value="1"/>
</dbReference>
<feature type="transmembrane region" description="Helical" evidence="11">
    <location>
        <begin position="673"/>
        <end position="691"/>
    </location>
</feature>
<sequence length="949" mass="106746">FSLTTLAGLYFFCQGFYLSRLEIARYSECSKLPVSDMSAPPRISDIELGCWYPKTFQKAIVVLVDALRYDFTIPFESTNASLSHEVPRAYHNALTILYNTSQEQPQNAFLLPLISDPPTTTYQALRVLTTGSLPTFIEILLSFDGAPVREDSWVGQLKLANKKVVHLGDELWTALFPDAFERDLSQSFESLNIWDLHTPDQGVTERLLPLLKEGKKDDWDVIVAHYLGVDHAGHRYGPDHPAMRERLRYVNDVINRVIAELQDDTLLVVLGDHGMDQKGDHGGESVDELTSAIWMYSKRGAFLQRKFLHAVSQLAFTPTFALLLGLPVPFGSLGQPIPEAFPSWEALTNVTRVTAGGIKRYHEIYHLARGLQDAVFPVNQHLEGLWEQAETCFLAARNSASAIEQDWKVCHDHFDTYQNAALDVLRGLWVRFDWTRMAAGICFLSIGILQLAYNIRASRPENEEETSLLQPQKAYKDLWWKPSDGLSSLKRMDYFVVSVGCFSVIMGLRTFFTYRTLPLHGRPVTPVSTSSTAKVFWICLSFLISFVHAASTASQALTVREDEVLWALLVVFGIAMGVASFRQVHPGRRYRGLRYSASFVLFSCIASYSRLCREDRVETCTSTYYGISSSSSTSAAWQLIFPLIAMFLIPYLIIPDVRYYTTMAKRDKRLVRLSWWSLQIGLTLVALLWTMESTDDPRVLKFLPSRLSRNLKTCVAQAIFLNASIVALAAIAYWLTHDDAPIVSKKDYARAEGISLPYYLVLVSTIPCVLATQKPMGIGALTIMIAQVLCLVELVNLLDMDHYTSSVVGACGVALLGSFYFFKTGHQAAMSAIQWDSAFIPFRSLHYPLSQVLVLLNTFGAQILAGLFLPMLPTSRHANFRKDGPYTALTYYTFHYVLLALTAALRATWAGIYKDHIGWFRVFNPRFMMGAAVMLTVNTFVAFSSIVYM</sequence>
<feature type="transmembrane region" description="Helical" evidence="11">
    <location>
        <begin position="889"/>
        <end position="907"/>
    </location>
</feature>
<dbReference type="GO" id="GO:0005789">
    <property type="term" value="C:endoplasmic reticulum membrane"/>
    <property type="evidence" value="ECO:0007669"/>
    <property type="project" value="UniProtKB-SubCell"/>
</dbReference>
<dbReference type="Gene3D" id="3.40.720.10">
    <property type="entry name" value="Alkaline Phosphatase, subunit A"/>
    <property type="match status" value="1"/>
</dbReference>
<evidence type="ECO:0000256" key="10">
    <source>
        <dbReference type="ARBA" id="ARBA00023180"/>
    </source>
</evidence>
<feature type="transmembrane region" description="Helical" evidence="11">
    <location>
        <begin position="756"/>
        <end position="772"/>
    </location>
</feature>
<evidence type="ECO:0000256" key="3">
    <source>
        <dbReference type="ARBA" id="ARBA00008695"/>
    </source>
</evidence>
<gene>
    <name evidence="12" type="ORF">BDV96DRAFT_504831</name>
</gene>
<evidence type="ECO:0000313" key="13">
    <source>
        <dbReference type="Proteomes" id="UP000799770"/>
    </source>
</evidence>
<dbReference type="InterPro" id="IPR002591">
    <property type="entry name" value="Phosphodiest/P_Trfase"/>
</dbReference>
<dbReference type="Proteomes" id="UP000799770">
    <property type="component" value="Unassembled WGS sequence"/>
</dbReference>
<dbReference type="UniPathway" id="UPA00196"/>
<comment type="subcellular location">
    <subcellularLocation>
        <location evidence="1">Endoplasmic reticulum membrane</location>
        <topology evidence="1">Multi-pass membrane protein</topology>
    </subcellularLocation>
</comment>
<evidence type="ECO:0000256" key="4">
    <source>
        <dbReference type="ARBA" id="ARBA00022502"/>
    </source>
</evidence>
<keyword evidence="5" id="KW-0808">Transferase</keyword>
<dbReference type="GO" id="GO:0051377">
    <property type="term" value="F:mannose-ethanolamine phosphotransferase activity"/>
    <property type="evidence" value="ECO:0007669"/>
    <property type="project" value="InterPro"/>
</dbReference>
<evidence type="ECO:0000313" key="12">
    <source>
        <dbReference type="EMBL" id="KAF2108258.1"/>
    </source>
</evidence>
<keyword evidence="6 11" id="KW-0812">Transmembrane</keyword>
<keyword evidence="9 11" id="KW-0472">Membrane</keyword>
<feature type="transmembrane region" description="Helical" evidence="11">
    <location>
        <begin position="635"/>
        <end position="653"/>
    </location>
</feature>
<dbReference type="EMBL" id="ML977349">
    <property type="protein sequence ID" value="KAF2108258.1"/>
    <property type="molecule type" value="Genomic_DNA"/>
</dbReference>
<keyword evidence="8 11" id="KW-1133">Transmembrane helix</keyword>
<reference evidence="12" key="1">
    <citation type="journal article" date="2020" name="Stud. Mycol.">
        <title>101 Dothideomycetes genomes: a test case for predicting lifestyles and emergence of pathogens.</title>
        <authorList>
            <person name="Haridas S."/>
            <person name="Albert R."/>
            <person name="Binder M."/>
            <person name="Bloem J."/>
            <person name="Labutti K."/>
            <person name="Salamov A."/>
            <person name="Andreopoulos B."/>
            <person name="Baker S."/>
            <person name="Barry K."/>
            <person name="Bills G."/>
            <person name="Bluhm B."/>
            <person name="Cannon C."/>
            <person name="Castanera R."/>
            <person name="Culley D."/>
            <person name="Daum C."/>
            <person name="Ezra D."/>
            <person name="Gonzalez J."/>
            <person name="Henrissat B."/>
            <person name="Kuo A."/>
            <person name="Liang C."/>
            <person name="Lipzen A."/>
            <person name="Lutzoni F."/>
            <person name="Magnuson J."/>
            <person name="Mondo S."/>
            <person name="Nolan M."/>
            <person name="Ohm R."/>
            <person name="Pangilinan J."/>
            <person name="Park H.-J."/>
            <person name="Ramirez L."/>
            <person name="Alfaro M."/>
            <person name="Sun H."/>
            <person name="Tritt A."/>
            <person name="Yoshinaga Y."/>
            <person name="Zwiers L.-H."/>
            <person name="Turgeon B."/>
            <person name="Goodwin S."/>
            <person name="Spatafora J."/>
            <person name="Crous P."/>
            <person name="Grigoriev I."/>
        </authorList>
    </citation>
    <scope>NUCLEOTIDE SEQUENCE</scope>
    <source>
        <strain evidence="12">CBS 627.86</strain>
    </source>
</reference>
<feature type="transmembrane region" description="Helical" evidence="11">
    <location>
        <begin position="715"/>
        <end position="735"/>
    </location>
</feature>
<evidence type="ECO:0000256" key="1">
    <source>
        <dbReference type="ARBA" id="ARBA00004477"/>
    </source>
</evidence>
<name>A0A6A5YPZ5_9PLEO</name>